<dbReference type="InterPro" id="IPR025579">
    <property type="entry name" value="DUF4357"/>
</dbReference>
<reference evidence="2 3" key="1">
    <citation type="submission" date="2021-10" db="EMBL/GenBank/DDBJ databases">
        <title>Anaerobic single-cell dispensing facilitates the cultivation of human gut bacteria.</title>
        <authorList>
            <person name="Afrizal A."/>
        </authorList>
    </citation>
    <scope>NUCLEOTIDE SEQUENCE [LARGE SCALE GENOMIC DNA]</scope>
    <source>
        <strain evidence="2 3">CLA-AA-H270</strain>
    </source>
</reference>
<keyword evidence="3" id="KW-1185">Reference proteome</keyword>
<evidence type="ECO:0000313" key="3">
    <source>
        <dbReference type="Proteomes" id="UP001298753"/>
    </source>
</evidence>
<dbReference type="RefSeq" id="WP_227601059.1">
    <property type="nucleotide sequence ID" value="NZ_JAJEPX010000038.1"/>
</dbReference>
<dbReference type="GeneID" id="98659140"/>
<protein>
    <submittedName>
        <fullName evidence="2">DUF4357 domain-containing protein</fullName>
    </submittedName>
</protein>
<accession>A0AAW4W2T9</accession>
<evidence type="ECO:0000259" key="1">
    <source>
        <dbReference type="Pfam" id="PF14267"/>
    </source>
</evidence>
<dbReference type="EMBL" id="JAJEPX010000038">
    <property type="protein sequence ID" value="MCC2177556.1"/>
    <property type="molecule type" value="Genomic_DNA"/>
</dbReference>
<comment type="caution">
    <text evidence="2">The sequence shown here is derived from an EMBL/GenBank/DDBJ whole genome shotgun (WGS) entry which is preliminary data.</text>
</comment>
<feature type="domain" description="DUF4357" evidence="1">
    <location>
        <begin position="6"/>
        <end position="47"/>
    </location>
</feature>
<gene>
    <name evidence="2" type="ORF">LKD22_10540</name>
</gene>
<sequence>MDIVYQDNKHYLSKSMSFSSPSAAACFVLGTSANGWTEWKDKSGRTLDELFRRQAEKA</sequence>
<name>A0AAW4W2T9_9FIRM</name>
<dbReference type="Pfam" id="PF14267">
    <property type="entry name" value="DUF4357"/>
    <property type="match status" value="1"/>
</dbReference>
<evidence type="ECO:0000313" key="2">
    <source>
        <dbReference type="EMBL" id="MCC2177556.1"/>
    </source>
</evidence>
<organism evidence="2 3">
    <name type="scientific">Agathobaculum butyriciproducens</name>
    <dbReference type="NCBI Taxonomy" id="1628085"/>
    <lineage>
        <taxon>Bacteria</taxon>
        <taxon>Bacillati</taxon>
        <taxon>Bacillota</taxon>
        <taxon>Clostridia</taxon>
        <taxon>Eubacteriales</taxon>
        <taxon>Butyricicoccaceae</taxon>
        <taxon>Agathobaculum</taxon>
    </lineage>
</organism>
<proteinExistence type="predicted"/>
<dbReference type="AlphaFoldDB" id="A0AAW4W2T9"/>
<dbReference type="Proteomes" id="UP001298753">
    <property type="component" value="Unassembled WGS sequence"/>
</dbReference>